<gene>
    <name evidence="1" type="ORF">AAHA92_12742</name>
</gene>
<accession>A0ABD1HMA7</accession>
<protein>
    <submittedName>
        <fullName evidence="1">Protein NRT1/ PTR FAMILY 6.1</fullName>
    </submittedName>
</protein>
<evidence type="ECO:0000313" key="2">
    <source>
        <dbReference type="Proteomes" id="UP001567538"/>
    </source>
</evidence>
<dbReference type="EMBL" id="JBEAFC010000005">
    <property type="protein sequence ID" value="KAL1557234.1"/>
    <property type="molecule type" value="Genomic_DNA"/>
</dbReference>
<proteinExistence type="predicted"/>
<evidence type="ECO:0000313" key="1">
    <source>
        <dbReference type="EMBL" id="KAL1557234.1"/>
    </source>
</evidence>
<dbReference type="Proteomes" id="UP001567538">
    <property type="component" value="Unassembled WGS sequence"/>
</dbReference>
<name>A0ABD1HMA7_SALDI</name>
<sequence length="171" mass="19363">MPVRRLEDVHLFTGAYAIKEYIAVDMMGAIIPALMHRIPSELRIKRAWARLVLGWVTHWEVLVCRQSVCNIEICPKWLKTLIFLVSYHPQRATPVGYVVGLGESFAMICCGSRNSYRVKSYARTKVGRCSPVHWRICYKGIHCGGHDGCDHTSTNAPDPIRTPKLSVLGRE</sequence>
<keyword evidence="2" id="KW-1185">Reference proteome</keyword>
<organism evidence="1 2">
    <name type="scientific">Salvia divinorum</name>
    <name type="common">Maria pastora</name>
    <name type="synonym">Diviner's sage</name>
    <dbReference type="NCBI Taxonomy" id="28513"/>
    <lineage>
        <taxon>Eukaryota</taxon>
        <taxon>Viridiplantae</taxon>
        <taxon>Streptophyta</taxon>
        <taxon>Embryophyta</taxon>
        <taxon>Tracheophyta</taxon>
        <taxon>Spermatophyta</taxon>
        <taxon>Magnoliopsida</taxon>
        <taxon>eudicotyledons</taxon>
        <taxon>Gunneridae</taxon>
        <taxon>Pentapetalae</taxon>
        <taxon>asterids</taxon>
        <taxon>lamiids</taxon>
        <taxon>Lamiales</taxon>
        <taxon>Lamiaceae</taxon>
        <taxon>Nepetoideae</taxon>
        <taxon>Mentheae</taxon>
        <taxon>Salviinae</taxon>
        <taxon>Salvia</taxon>
        <taxon>Salvia subgen. Calosphace</taxon>
    </lineage>
</organism>
<comment type="caution">
    <text evidence="1">The sequence shown here is derived from an EMBL/GenBank/DDBJ whole genome shotgun (WGS) entry which is preliminary data.</text>
</comment>
<dbReference type="AlphaFoldDB" id="A0ABD1HMA7"/>
<reference evidence="1 2" key="1">
    <citation type="submission" date="2024-06" db="EMBL/GenBank/DDBJ databases">
        <title>A chromosome level genome sequence of Diviner's sage (Salvia divinorum).</title>
        <authorList>
            <person name="Ford S.A."/>
            <person name="Ro D.-K."/>
            <person name="Ness R.W."/>
            <person name="Phillips M.A."/>
        </authorList>
    </citation>
    <scope>NUCLEOTIDE SEQUENCE [LARGE SCALE GENOMIC DNA]</scope>
    <source>
        <strain evidence="1">SAF-2024a</strain>
        <tissue evidence="1">Leaf</tissue>
    </source>
</reference>